<accession>A0ABW2YBN0</accession>
<feature type="transmembrane region" description="Helical" evidence="1">
    <location>
        <begin position="44"/>
        <end position="64"/>
    </location>
</feature>
<organism evidence="2 3">
    <name type="scientific">Lysobacter brunescens</name>
    <dbReference type="NCBI Taxonomy" id="262323"/>
    <lineage>
        <taxon>Bacteria</taxon>
        <taxon>Pseudomonadati</taxon>
        <taxon>Pseudomonadota</taxon>
        <taxon>Gammaproteobacteria</taxon>
        <taxon>Lysobacterales</taxon>
        <taxon>Lysobacteraceae</taxon>
        <taxon>Lysobacter</taxon>
    </lineage>
</organism>
<keyword evidence="1" id="KW-0812">Transmembrane</keyword>
<keyword evidence="3" id="KW-1185">Reference proteome</keyword>
<dbReference type="RefSeq" id="WP_386822683.1">
    <property type="nucleotide sequence ID" value="NZ_JBHTIF010000001.1"/>
</dbReference>
<feature type="transmembrane region" description="Helical" evidence="1">
    <location>
        <begin position="21"/>
        <end position="38"/>
    </location>
</feature>
<keyword evidence="1" id="KW-0472">Membrane</keyword>
<proteinExistence type="predicted"/>
<evidence type="ECO:0000256" key="1">
    <source>
        <dbReference type="SAM" id="Phobius"/>
    </source>
</evidence>
<reference evidence="3" key="1">
    <citation type="journal article" date="2019" name="Int. J. Syst. Evol. Microbiol.">
        <title>The Global Catalogue of Microorganisms (GCM) 10K type strain sequencing project: providing services to taxonomists for standard genome sequencing and annotation.</title>
        <authorList>
            <consortium name="The Broad Institute Genomics Platform"/>
            <consortium name="The Broad Institute Genome Sequencing Center for Infectious Disease"/>
            <person name="Wu L."/>
            <person name="Ma J."/>
        </authorList>
    </citation>
    <scope>NUCLEOTIDE SEQUENCE [LARGE SCALE GENOMIC DNA]</scope>
    <source>
        <strain evidence="3">CCUG 55585</strain>
    </source>
</reference>
<comment type="caution">
    <text evidence="2">The sequence shown here is derived from an EMBL/GenBank/DDBJ whole genome shotgun (WGS) entry which is preliminary data.</text>
</comment>
<gene>
    <name evidence="2" type="ORF">ACFQ0E_05540</name>
</gene>
<keyword evidence="1" id="KW-1133">Transmembrane helix</keyword>
<evidence type="ECO:0000313" key="2">
    <source>
        <dbReference type="EMBL" id="MFD0725061.1"/>
    </source>
</evidence>
<evidence type="ECO:0000313" key="3">
    <source>
        <dbReference type="Proteomes" id="UP001597110"/>
    </source>
</evidence>
<evidence type="ECO:0008006" key="4">
    <source>
        <dbReference type="Google" id="ProtNLM"/>
    </source>
</evidence>
<protein>
    <recommendedName>
        <fullName evidence="4">Transmembrane protein</fullName>
    </recommendedName>
</protein>
<dbReference type="Proteomes" id="UP001597110">
    <property type="component" value="Unassembled WGS sequence"/>
</dbReference>
<sequence length="294" mass="32155">MSATPKPVSYLRAWLTSQANVMTLLGGGLAAAIASIPAGGAGALGALVVLGAVQTLLALVIPDLPKFRSKVDRNARRGAIDQRRAQLQQELFSLHGGMERVVGMGMWQKYLAIVERSDVLYRIAGEAQSQLSYDDAERVDKASVDFLALWLAQMTIKERLRSGEEATIDRRLREAEQALAQVDAQDPRYRHLKMARDDYAAIKLRHDKLAARRMSIDAALVSLPDQVEEVYQLVVASPYSSTLGSKLGESLSRLQLEEDIELELSQNDLDSDYFKTGAAGAKSMAARQAARAAK</sequence>
<dbReference type="EMBL" id="JBHTIF010000001">
    <property type="protein sequence ID" value="MFD0725061.1"/>
    <property type="molecule type" value="Genomic_DNA"/>
</dbReference>
<name>A0ABW2YBN0_9GAMM</name>